<dbReference type="Gene3D" id="1.10.630.10">
    <property type="entry name" value="Cytochrome P450"/>
    <property type="match status" value="1"/>
</dbReference>
<reference evidence="12 13" key="1">
    <citation type="journal article" date="2019" name="Nat. Ecol. Evol.">
        <title>Megaphylogeny resolves global patterns of mushroom evolution.</title>
        <authorList>
            <person name="Varga T."/>
            <person name="Krizsan K."/>
            <person name="Foldi C."/>
            <person name="Dima B."/>
            <person name="Sanchez-Garcia M."/>
            <person name="Sanchez-Ramirez S."/>
            <person name="Szollosi G.J."/>
            <person name="Szarkandi J.G."/>
            <person name="Papp V."/>
            <person name="Albert L."/>
            <person name="Andreopoulos W."/>
            <person name="Angelini C."/>
            <person name="Antonin V."/>
            <person name="Barry K.W."/>
            <person name="Bougher N.L."/>
            <person name="Buchanan P."/>
            <person name="Buyck B."/>
            <person name="Bense V."/>
            <person name="Catcheside P."/>
            <person name="Chovatia M."/>
            <person name="Cooper J."/>
            <person name="Damon W."/>
            <person name="Desjardin D."/>
            <person name="Finy P."/>
            <person name="Geml J."/>
            <person name="Haridas S."/>
            <person name="Hughes K."/>
            <person name="Justo A."/>
            <person name="Karasinski D."/>
            <person name="Kautmanova I."/>
            <person name="Kiss B."/>
            <person name="Kocsube S."/>
            <person name="Kotiranta H."/>
            <person name="LaButti K.M."/>
            <person name="Lechner B.E."/>
            <person name="Liimatainen K."/>
            <person name="Lipzen A."/>
            <person name="Lukacs Z."/>
            <person name="Mihaltcheva S."/>
            <person name="Morgado L.N."/>
            <person name="Niskanen T."/>
            <person name="Noordeloos M.E."/>
            <person name="Ohm R.A."/>
            <person name="Ortiz-Santana B."/>
            <person name="Ovrebo C."/>
            <person name="Racz N."/>
            <person name="Riley R."/>
            <person name="Savchenko A."/>
            <person name="Shiryaev A."/>
            <person name="Soop K."/>
            <person name="Spirin V."/>
            <person name="Szebenyi C."/>
            <person name="Tomsovsky M."/>
            <person name="Tulloss R.E."/>
            <person name="Uehling J."/>
            <person name="Grigoriev I.V."/>
            <person name="Vagvolgyi C."/>
            <person name="Papp T."/>
            <person name="Martin F.M."/>
            <person name="Miettinen O."/>
            <person name="Hibbett D.S."/>
            <person name="Nagy L.G."/>
        </authorList>
    </citation>
    <scope>NUCLEOTIDE SEQUENCE [LARGE SCALE GENOMIC DNA]</scope>
    <source>
        <strain evidence="12 13">OMC1185</strain>
    </source>
</reference>
<dbReference type="SUPFAM" id="SSF48264">
    <property type="entry name" value="Cytochrome P450"/>
    <property type="match status" value="1"/>
</dbReference>
<dbReference type="GO" id="GO:0020037">
    <property type="term" value="F:heme binding"/>
    <property type="evidence" value="ECO:0007669"/>
    <property type="project" value="InterPro"/>
</dbReference>
<keyword evidence="8 10" id="KW-0503">Monooxygenase</keyword>
<sequence length="516" mass="58773">MSPDALETCSLKLWLIVGCIGTLLLFRIVRSNTSVQKFPPGPRLSCFGWAQLPTSYQWRTYAKWREIYGDLIYVRLLGNPILILNSAKVANDLLDKRGANYSSRPVRPMVNDLMGWDWLFSSMPYGARWRSHRALFTKHYHPNRAPDFQPLQLKEAYTMLHNLAHDPDRFVYYIRRSAAAVVMMISYGHQIAPEGDIYVNLADDALAALGKAGIFGSYFVDYLPLLKYVPEWFPGASFKRQAKIWRKLTRDMVDVPFAMIKRKMSSGTVIPCVATIELEKNDGNPQTEELIKNVAAIGYAAGADTTVSAIWSFFLAMTIDPDLQRKAHEELDRVIGGNRLPTFEDKPALPFIECVVWECLRWNPVTPLGLAHYVGEDDEYNGYFIQKGTTVLPNVWCMLHNENRYPDPLKFRPERFLNKENNEKAGINALPWEAFGFGRRMCPGRWLALDQLWISVACVLAVFDISKATDEDGRPIEPDTEYTSSQLSRPKPFQCRIIPRSEQAMSLLKELGVDSA</sequence>
<evidence type="ECO:0000256" key="3">
    <source>
        <dbReference type="ARBA" id="ARBA00010617"/>
    </source>
</evidence>
<dbReference type="GO" id="GO:0004497">
    <property type="term" value="F:monooxygenase activity"/>
    <property type="evidence" value="ECO:0007669"/>
    <property type="project" value="UniProtKB-KW"/>
</dbReference>
<dbReference type="InterPro" id="IPR017972">
    <property type="entry name" value="Cyt_P450_CS"/>
</dbReference>
<dbReference type="PANTHER" id="PTHR46300:SF7">
    <property type="entry name" value="P450, PUTATIVE (EUROFUNG)-RELATED"/>
    <property type="match status" value="1"/>
</dbReference>
<proteinExistence type="inferred from homology"/>
<evidence type="ECO:0000313" key="12">
    <source>
        <dbReference type="EMBL" id="TFK57181.1"/>
    </source>
</evidence>
<dbReference type="InterPro" id="IPR050364">
    <property type="entry name" value="Cytochrome_P450_fung"/>
</dbReference>
<keyword evidence="13" id="KW-1185">Reference proteome</keyword>
<dbReference type="Pfam" id="PF00067">
    <property type="entry name" value="p450"/>
    <property type="match status" value="1"/>
</dbReference>
<keyword evidence="11" id="KW-1133">Transmembrane helix</keyword>
<comment type="pathway">
    <text evidence="2">Secondary metabolite biosynthesis.</text>
</comment>
<dbReference type="PRINTS" id="PR00463">
    <property type="entry name" value="EP450I"/>
</dbReference>
<evidence type="ECO:0000256" key="9">
    <source>
        <dbReference type="PIRSR" id="PIRSR602401-1"/>
    </source>
</evidence>
<comment type="similarity">
    <text evidence="3 10">Belongs to the cytochrome P450 family.</text>
</comment>
<evidence type="ECO:0000313" key="13">
    <source>
        <dbReference type="Proteomes" id="UP000305948"/>
    </source>
</evidence>
<evidence type="ECO:0000256" key="7">
    <source>
        <dbReference type="ARBA" id="ARBA00023004"/>
    </source>
</evidence>
<feature type="binding site" description="axial binding residue" evidence="9">
    <location>
        <position position="442"/>
    </location>
    <ligand>
        <name>heme</name>
        <dbReference type="ChEBI" id="CHEBI:30413"/>
    </ligand>
    <ligandPart>
        <name>Fe</name>
        <dbReference type="ChEBI" id="CHEBI:18248"/>
    </ligandPart>
</feature>
<evidence type="ECO:0000256" key="5">
    <source>
        <dbReference type="ARBA" id="ARBA00022723"/>
    </source>
</evidence>
<dbReference type="InterPro" id="IPR036396">
    <property type="entry name" value="Cyt_P450_sf"/>
</dbReference>
<evidence type="ECO:0000256" key="1">
    <source>
        <dbReference type="ARBA" id="ARBA00001971"/>
    </source>
</evidence>
<dbReference type="PANTHER" id="PTHR46300">
    <property type="entry name" value="P450, PUTATIVE (EUROFUNG)-RELATED-RELATED"/>
    <property type="match status" value="1"/>
</dbReference>
<dbReference type="GO" id="GO:0005506">
    <property type="term" value="F:iron ion binding"/>
    <property type="evidence" value="ECO:0007669"/>
    <property type="project" value="InterPro"/>
</dbReference>
<keyword evidence="6 10" id="KW-0560">Oxidoreductase</keyword>
<dbReference type="GO" id="GO:0016705">
    <property type="term" value="F:oxidoreductase activity, acting on paired donors, with incorporation or reduction of molecular oxygen"/>
    <property type="evidence" value="ECO:0007669"/>
    <property type="project" value="InterPro"/>
</dbReference>
<dbReference type="EMBL" id="ML213503">
    <property type="protein sequence ID" value="TFK57181.1"/>
    <property type="molecule type" value="Genomic_DNA"/>
</dbReference>
<evidence type="ECO:0000256" key="10">
    <source>
        <dbReference type="RuleBase" id="RU000461"/>
    </source>
</evidence>
<accession>A0A5C3NTV9</accession>
<organism evidence="12 13">
    <name type="scientific">Heliocybe sulcata</name>
    <dbReference type="NCBI Taxonomy" id="5364"/>
    <lineage>
        <taxon>Eukaryota</taxon>
        <taxon>Fungi</taxon>
        <taxon>Dikarya</taxon>
        <taxon>Basidiomycota</taxon>
        <taxon>Agaricomycotina</taxon>
        <taxon>Agaricomycetes</taxon>
        <taxon>Gloeophyllales</taxon>
        <taxon>Gloeophyllaceae</taxon>
        <taxon>Heliocybe</taxon>
    </lineage>
</organism>
<protein>
    <submittedName>
        <fullName evidence="12">Cytochrome P450</fullName>
    </submittedName>
</protein>
<comment type="cofactor">
    <cofactor evidence="1 9">
        <name>heme</name>
        <dbReference type="ChEBI" id="CHEBI:30413"/>
    </cofactor>
</comment>
<keyword evidence="11" id="KW-0812">Transmembrane</keyword>
<dbReference type="PROSITE" id="PS00086">
    <property type="entry name" value="CYTOCHROME_P450"/>
    <property type="match status" value="1"/>
</dbReference>
<name>A0A5C3NTV9_9AGAM</name>
<dbReference type="OrthoDB" id="2789670at2759"/>
<evidence type="ECO:0000256" key="4">
    <source>
        <dbReference type="ARBA" id="ARBA00022617"/>
    </source>
</evidence>
<evidence type="ECO:0000256" key="6">
    <source>
        <dbReference type="ARBA" id="ARBA00023002"/>
    </source>
</evidence>
<evidence type="ECO:0000256" key="11">
    <source>
        <dbReference type="SAM" id="Phobius"/>
    </source>
</evidence>
<dbReference type="InterPro" id="IPR001128">
    <property type="entry name" value="Cyt_P450"/>
</dbReference>
<keyword evidence="4 9" id="KW-0349">Heme</keyword>
<feature type="transmembrane region" description="Helical" evidence="11">
    <location>
        <begin position="12"/>
        <end position="29"/>
    </location>
</feature>
<evidence type="ECO:0000256" key="2">
    <source>
        <dbReference type="ARBA" id="ARBA00005179"/>
    </source>
</evidence>
<dbReference type="AlphaFoldDB" id="A0A5C3NTV9"/>
<keyword evidence="11" id="KW-0472">Membrane</keyword>
<dbReference type="Proteomes" id="UP000305948">
    <property type="component" value="Unassembled WGS sequence"/>
</dbReference>
<keyword evidence="5 9" id="KW-0479">Metal-binding</keyword>
<dbReference type="InterPro" id="IPR002401">
    <property type="entry name" value="Cyt_P450_E_grp-I"/>
</dbReference>
<keyword evidence="7 9" id="KW-0408">Iron</keyword>
<evidence type="ECO:0000256" key="8">
    <source>
        <dbReference type="ARBA" id="ARBA00023033"/>
    </source>
</evidence>
<dbReference type="STRING" id="5364.A0A5C3NTV9"/>
<dbReference type="CDD" id="cd11065">
    <property type="entry name" value="CYP64-like"/>
    <property type="match status" value="1"/>
</dbReference>
<gene>
    <name evidence="12" type="ORF">OE88DRAFT_1650803</name>
</gene>